<gene>
    <name evidence="1" type="ORF">OIU74_002973</name>
</gene>
<keyword evidence="2" id="KW-1185">Reference proteome</keyword>
<protein>
    <submittedName>
        <fullName evidence="1">Uncharacterized protein</fullName>
    </submittedName>
</protein>
<dbReference type="EMBL" id="JAPFFM010000010">
    <property type="protein sequence ID" value="KAJ6737919.1"/>
    <property type="molecule type" value="Genomic_DNA"/>
</dbReference>
<organism evidence="1 2">
    <name type="scientific">Salix koriyanagi</name>
    <dbReference type="NCBI Taxonomy" id="2511006"/>
    <lineage>
        <taxon>Eukaryota</taxon>
        <taxon>Viridiplantae</taxon>
        <taxon>Streptophyta</taxon>
        <taxon>Embryophyta</taxon>
        <taxon>Tracheophyta</taxon>
        <taxon>Spermatophyta</taxon>
        <taxon>Magnoliopsida</taxon>
        <taxon>eudicotyledons</taxon>
        <taxon>Gunneridae</taxon>
        <taxon>Pentapetalae</taxon>
        <taxon>rosids</taxon>
        <taxon>fabids</taxon>
        <taxon>Malpighiales</taxon>
        <taxon>Salicaceae</taxon>
        <taxon>Saliceae</taxon>
        <taxon>Salix</taxon>
    </lineage>
</organism>
<evidence type="ECO:0000313" key="1">
    <source>
        <dbReference type="EMBL" id="KAJ6737919.1"/>
    </source>
</evidence>
<name>A0A9Q0UWY5_9ROSI</name>
<evidence type="ECO:0000313" key="2">
    <source>
        <dbReference type="Proteomes" id="UP001151752"/>
    </source>
</evidence>
<sequence length="59" mass="6645">MQKYTIQYAILNPKTSTLDCSDLRCNVCAYLVPCLFHFLVHCSLVFPPTSCTLLKIYGG</sequence>
<dbReference type="Proteomes" id="UP001151752">
    <property type="component" value="Chromosome 4"/>
</dbReference>
<proteinExistence type="predicted"/>
<dbReference type="AlphaFoldDB" id="A0A9Q0UWY5"/>
<accession>A0A9Q0UWY5</accession>
<reference evidence="1" key="2">
    <citation type="journal article" date="2023" name="Int. J. Mol. Sci.">
        <title>De Novo Assembly and Annotation of 11 Diverse Shrub Willow (Salix) Genomes Reveals Novel Gene Organization in Sex-Linked Regions.</title>
        <authorList>
            <person name="Hyden B."/>
            <person name="Feng K."/>
            <person name="Yates T.B."/>
            <person name="Jawdy S."/>
            <person name="Cereghino C."/>
            <person name="Smart L.B."/>
            <person name="Muchero W."/>
        </authorList>
    </citation>
    <scope>NUCLEOTIDE SEQUENCE</scope>
    <source>
        <tissue evidence="1">Shoot tip</tissue>
    </source>
</reference>
<comment type="caution">
    <text evidence="1">The sequence shown here is derived from an EMBL/GenBank/DDBJ whole genome shotgun (WGS) entry which is preliminary data.</text>
</comment>
<reference evidence="1" key="1">
    <citation type="submission" date="2022-11" db="EMBL/GenBank/DDBJ databases">
        <authorList>
            <person name="Hyden B.L."/>
            <person name="Feng K."/>
            <person name="Yates T."/>
            <person name="Jawdy S."/>
            <person name="Smart L.B."/>
            <person name="Muchero W."/>
        </authorList>
    </citation>
    <scope>NUCLEOTIDE SEQUENCE</scope>
    <source>
        <tissue evidence="1">Shoot tip</tissue>
    </source>
</reference>